<organism evidence="1 2">
    <name type="scientific">Nocardia rhizosphaerae</name>
    <dbReference type="NCBI Taxonomy" id="1691571"/>
    <lineage>
        <taxon>Bacteria</taxon>
        <taxon>Bacillati</taxon>
        <taxon>Actinomycetota</taxon>
        <taxon>Actinomycetes</taxon>
        <taxon>Mycobacteriales</taxon>
        <taxon>Nocardiaceae</taxon>
        <taxon>Nocardia</taxon>
    </lineage>
</organism>
<dbReference type="Pfam" id="PF08843">
    <property type="entry name" value="AbiEii"/>
    <property type="match status" value="1"/>
</dbReference>
<evidence type="ECO:0000313" key="1">
    <source>
        <dbReference type="EMBL" id="MFC4125687.1"/>
    </source>
</evidence>
<proteinExistence type="predicted"/>
<keyword evidence="2" id="KW-1185">Reference proteome</keyword>
<protein>
    <submittedName>
        <fullName evidence="1">Nucleotidyl transferase AbiEii/AbiGii toxin family protein</fullName>
    </submittedName>
</protein>
<reference evidence="2" key="1">
    <citation type="journal article" date="2019" name="Int. J. Syst. Evol. Microbiol.">
        <title>The Global Catalogue of Microorganisms (GCM) 10K type strain sequencing project: providing services to taxonomists for standard genome sequencing and annotation.</title>
        <authorList>
            <consortium name="The Broad Institute Genomics Platform"/>
            <consortium name="The Broad Institute Genome Sequencing Center for Infectious Disease"/>
            <person name="Wu L."/>
            <person name="Ma J."/>
        </authorList>
    </citation>
    <scope>NUCLEOTIDE SEQUENCE [LARGE SCALE GENOMIC DNA]</scope>
    <source>
        <strain evidence="2">CGMCC 4.7204</strain>
    </source>
</reference>
<gene>
    <name evidence="1" type="ORF">ACFOW8_12170</name>
</gene>
<dbReference type="InterPro" id="IPR014942">
    <property type="entry name" value="AbiEii"/>
</dbReference>
<accession>A0ABV8L499</accession>
<evidence type="ECO:0000313" key="2">
    <source>
        <dbReference type="Proteomes" id="UP001595767"/>
    </source>
</evidence>
<keyword evidence="1" id="KW-0808">Transferase</keyword>
<name>A0ABV8L499_9NOCA</name>
<dbReference type="RefSeq" id="WP_378550740.1">
    <property type="nucleotide sequence ID" value="NZ_JBHSBA010000005.1"/>
</dbReference>
<dbReference type="GO" id="GO:0016740">
    <property type="term" value="F:transferase activity"/>
    <property type="evidence" value="ECO:0007669"/>
    <property type="project" value="UniProtKB-KW"/>
</dbReference>
<comment type="caution">
    <text evidence="1">The sequence shown here is derived from an EMBL/GenBank/DDBJ whole genome shotgun (WGS) entry which is preliminary data.</text>
</comment>
<dbReference type="Proteomes" id="UP001595767">
    <property type="component" value="Unassembled WGS sequence"/>
</dbReference>
<sequence length="192" mass="20781">MRSEDIDLIALDSRTALAAERDAALPRSVARSFGRLDSAPPLSNVPDAGAALLRSGSGLSVKIQLLSARGRPVWPTELRELEQRYSDVPPAELLVPTLPAFVAGKTATWHDRSAPRDPWDLWALNNIGAIDSAAGALYRRYGPTNRLPAPQMFDRAPDEDDWNTQLSGQTRLTISAATALCAVGDAWARVVK</sequence>
<dbReference type="EMBL" id="JBHSBA010000005">
    <property type="protein sequence ID" value="MFC4125687.1"/>
    <property type="molecule type" value="Genomic_DNA"/>
</dbReference>